<keyword evidence="4" id="KW-1185">Reference proteome</keyword>
<dbReference type="Proteomes" id="UP001165089">
    <property type="component" value="Unassembled WGS sequence"/>
</dbReference>
<dbReference type="SUPFAM" id="SSF56529">
    <property type="entry name" value="FAH"/>
    <property type="match status" value="1"/>
</dbReference>
<evidence type="ECO:0000313" key="3">
    <source>
        <dbReference type="EMBL" id="GLH69152.1"/>
    </source>
</evidence>
<feature type="domain" description="Fumarylacetoacetase-like C-terminal" evidence="2">
    <location>
        <begin position="27"/>
        <end position="224"/>
    </location>
</feature>
<evidence type="ECO:0000256" key="1">
    <source>
        <dbReference type="ARBA" id="ARBA00022723"/>
    </source>
</evidence>
<dbReference type="InterPro" id="IPR011234">
    <property type="entry name" value="Fumarylacetoacetase-like_C"/>
</dbReference>
<proteinExistence type="predicted"/>
<dbReference type="PANTHER" id="PTHR11820:SF90">
    <property type="entry name" value="FLUTATHIONE S-TRANSFERASE"/>
    <property type="match status" value="1"/>
</dbReference>
<protein>
    <submittedName>
        <fullName evidence="3">Fumarylacetoacetase</fullName>
    </submittedName>
</protein>
<dbReference type="EMBL" id="BSDD01000001">
    <property type="protein sequence ID" value="GLH69152.1"/>
    <property type="molecule type" value="Genomic_DNA"/>
</dbReference>
<keyword evidence="1" id="KW-0479">Metal-binding</keyword>
<dbReference type="InterPro" id="IPR036663">
    <property type="entry name" value="Fumarylacetoacetase_C_sf"/>
</dbReference>
<dbReference type="PANTHER" id="PTHR11820">
    <property type="entry name" value="ACYLPYRUVASE"/>
    <property type="match status" value="1"/>
</dbReference>
<sequence length="228" mass="24145">MDTVPPIPAPVLVPVKEGGDPFPVRRIYCVGRNYADHALEMGGDPRRDPPFFFGKPRDTAVPGGGTLDYPPATSNLHHEVELVVALGRGGSAIPVESALDCVFGYAVGIDLTRRDLQARAKEKGQPWEMAKGFDRSAPVSPIVPASRCGHPRSGAIWLSVNGESRQKGDLSQMTWSVAEIIAHLSTFVTLAPGDLIFTGTPAGVGALVKGDRVRCGIDGLGELEIALA</sequence>
<dbReference type="Gene3D" id="3.90.850.10">
    <property type="entry name" value="Fumarylacetoacetase-like, C-terminal domain"/>
    <property type="match status" value="1"/>
</dbReference>
<gene>
    <name evidence="3" type="ORF">GETHPA_06850</name>
</gene>
<dbReference type="Pfam" id="PF01557">
    <property type="entry name" value="FAA_hydrolase"/>
    <property type="match status" value="1"/>
</dbReference>
<evidence type="ECO:0000313" key="4">
    <source>
        <dbReference type="Proteomes" id="UP001165089"/>
    </source>
</evidence>
<accession>A0ABQ5Q3H3</accession>
<reference evidence="3 4" key="1">
    <citation type="journal article" date="2023" name="Antonie Van Leeuwenhoek">
        <title>Mesoterricola silvestris gen. nov., sp. nov., Mesoterricola sediminis sp. nov., Geothrix oryzae sp. nov., Geothrix edaphica sp. nov., Geothrix rubra sp. nov., and Geothrix limicola sp. nov., six novel members of Acidobacteriota isolated from soils.</title>
        <authorList>
            <person name="Itoh H."/>
            <person name="Sugisawa Y."/>
            <person name="Mise K."/>
            <person name="Xu Z."/>
            <person name="Kuniyasu M."/>
            <person name="Ushijima N."/>
            <person name="Kawano K."/>
            <person name="Kobayashi E."/>
            <person name="Shiratori Y."/>
            <person name="Masuda Y."/>
            <person name="Senoo K."/>
        </authorList>
    </citation>
    <scope>NUCLEOTIDE SEQUENCE [LARGE SCALE GENOMIC DNA]</scope>
    <source>
        <strain evidence="3 4">Red803</strain>
    </source>
</reference>
<comment type="caution">
    <text evidence="3">The sequence shown here is derived from an EMBL/GenBank/DDBJ whole genome shotgun (WGS) entry which is preliminary data.</text>
</comment>
<dbReference type="RefSeq" id="WP_285722959.1">
    <property type="nucleotide sequence ID" value="NZ_BSDD01000001.1"/>
</dbReference>
<name>A0ABQ5Q3H3_9BACT</name>
<evidence type="ECO:0000259" key="2">
    <source>
        <dbReference type="Pfam" id="PF01557"/>
    </source>
</evidence>
<organism evidence="3 4">
    <name type="scientific">Geothrix rubra</name>
    <dbReference type="NCBI Taxonomy" id="2927977"/>
    <lineage>
        <taxon>Bacteria</taxon>
        <taxon>Pseudomonadati</taxon>
        <taxon>Acidobacteriota</taxon>
        <taxon>Holophagae</taxon>
        <taxon>Holophagales</taxon>
        <taxon>Holophagaceae</taxon>
        <taxon>Geothrix</taxon>
    </lineage>
</organism>